<feature type="domain" description="R13L1/DRL21-like LRR repeat region" evidence="1">
    <location>
        <begin position="35"/>
        <end position="108"/>
    </location>
</feature>
<dbReference type="EMBL" id="JANJYI010000008">
    <property type="protein sequence ID" value="KAK2638435.1"/>
    <property type="molecule type" value="Genomic_DNA"/>
</dbReference>
<protein>
    <recommendedName>
        <fullName evidence="1">R13L1/DRL21-like LRR repeat region domain-containing protein</fullName>
    </recommendedName>
</protein>
<gene>
    <name evidence="2" type="ORF">Ddye_026230</name>
</gene>
<dbReference type="PANTHER" id="PTHR47186">
    <property type="entry name" value="LEUCINE-RICH REPEAT-CONTAINING PROTEIN 57"/>
    <property type="match status" value="1"/>
</dbReference>
<dbReference type="AlphaFoldDB" id="A0AAD9TLU5"/>
<reference evidence="2" key="1">
    <citation type="journal article" date="2023" name="Plant J.">
        <title>Genome sequences and population genomics provide insights into the demographic history, inbreeding, and mutation load of two 'living fossil' tree species of Dipteronia.</title>
        <authorList>
            <person name="Feng Y."/>
            <person name="Comes H.P."/>
            <person name="Chen J."/>
            <person name="Zhu S."/>
            <person name="Lu R."/>
            <person name="Zhang X."/>
            <person name="Li P."/>
            <person name="Qiu J."/>
            <person name="Olsen K.M."/>
            <person name="Qiu Y."/>
        </authorList>
    </citation>
    <scope>NUCLEOTIDE SEQUENCE</scope>
    <source>
        <strain evidence="2">KIB01</strain>
    </source>
</reference>
<evidence type="ECO:0000259" key="1">
    <source>
        <dbReference type="Pfam" id="PF25019"/>
    </source>
</evidence>
<comment type="caution">
    <text evidence="2">The sequence shown here is derived from an EMBL/GenBank/DDBJ whole genome shotgun (WGS) entry which is preliminary data.</text>
</comment>
<dbReference type="PANTHER" id="PTHR47186:SF3">
    <property type="entry name" value="OS09G0267800 PROTEIN"/>
    <property type="match status" value="1"/>
</dbReference>
<keyword evidence="3" id="KW-1185">Reference proteome</keyword>
<dbReference type="Pfam" id="PF25019">
    <property type="entry name" value="LRR_R13L1-DRL21"/>
    <property type="match status" value="1"/>
</dbReference>
<sequence length="114" mass="13031">MFWFKSSTLPPGIGNLTSLRNLHAFQVGHMSGHGIEELKNMAYLTGTFRISKLENAVNAVDDKLNEKKKLDKLVLEWSNRVDNPKAISDEEKLLNDLQPHSRLTEQQLSKIYTH</sequence>
<accession>A0AAD9TLU5</accession>
<organism evidence="2 3">
    <name type="scientific">Dipteronia dyeriana</name>
    <dbReference type="NCBI Taxonomy" id="168575"/>
    <lineage>
        <taxon>Eukaryota</taxon>
        <taxon>Viridiplantae</taxon>
        <taxon>Streptophyta</taxon>
        <taxon>Embryophyta</taxon>
        <taxon>Tracheophyta</taxon>
        <taxon>Spermatophyta</taxon>
        <taxon>Magnoliopsida</taxon>
        <taxon>eudicotyledons</taxon>
        <taxon>Gunneridae</taxon>
        <taxon>Pentapetalae</taxon>
        <taxon>rosids</taxon>
        <taxon>malvids</taxon>
        <taxon>Sapindales</taxon>
        <taxon>Sapindaceae</taxon>
        <taxon>Hippocastanoideae</taxon>
        <taxon>Acereae</taxon>
        <taxon>Dipteronia</taxon>
    </lineage>
</organism>
<evidence type="ECO:0000313" key="2">
    <source>
        <dbReference type="EMBL" id="KAK2638435.1"/>
    </source>
</evidence>
<dbReference type="Proteomes" id="UP001280121">
    <property type="component" value="Unassembled WGS sequence"/>
</dbReference>
<evidence type="ECO:0000313" key="3">
    <source>
        <dbReference type="Proteomes" id="UP001280121"/>
    </source>
</evidence>
<name>A0AAD9TLU5_9ROSI</name>
<dbReference type="InterPro" id="IPR056789">
    <property type="entry name" value="LRR_R13L1-DRL21"/>
</dbReference>
<proteinExistence type="predicted"/>